<gene>
    <name evidence="2" type="ORF">NSIN_40044</name>
</gene>
<dbReference type="Proteomes" id="UP000232412">
    <property type="component" value="Unassembled WGS sequence"/>
</dbReference>
<dbReference type="InterPro" id="IPR012348">
    <property type="entry name" value="RNR-like"/>
</dbReference>
<organism evidence="2 3">
    <name type="scientific">Nitrosotalea sinensis</name>
    <dbReference type="NCBI Taxonomy" id="1499975"/>
    <lineage>
        <taxon>Archaea</taxon>
        <taxon>Nitrososphaerota</taxon>
        <taxon>Nitrososphaeria</taxon>
        <taxon>Nitrosotaleales</taxon>
        <taxon>Nitrosotaleaceae</taxon>
        <taxon>Nitrosotalea</taxon>
    </lineage>
</organism>
<reference evidence="3" key="1">
    <citation type="submission" date="2016-12" db="EMBL/GenBank/DDBJ databases">
        <authorList>
            <person name="Herbold C."/>
        </authorList>
    </citation>
    <scope>NUCLEOTIDE SEQUENCE [LARGE SCALE GENOMIC DNA]</scope>
</reference>
<evidence type="ECO:0000313" key="3">
    <source>
        <dbReference type="Proteomes" id="UP000232412"/>
    </source>
</evidence>
<dbReference type="RefSeq" id="WP_101010658.1">
    <property type="nucleotide sequence ID" value="NZ_FRFC01000005.1"/>
</dbReference>
<evidence type="ECO:0000313" key="2">
    <source>
        <dbReference type="EMBL" id="SHO47289.1"/>
    </source>
</evidence>
<dbReference type="InterPro" id="IPR011017">
    <property type="entry name" value="TRASH_dom"/>
</dbReference>
<dbReference type="InterPro" id="IPR009078">
    <property type="entry name" value="Ferritin-like_SF"/>
</dbReference>
<dbReference type="SMART" id="SM00746">
    <property type="entry name" value="TRASH"/>
    <property type="match status" value="1"/>
</dbReference>
<protein>
    <submittedName>
        <fullName evidence="2">Cation-transporting p-atpase</fullName>
    </submittedName>
</protein>
<name>A0A2H1EIM9_9ARCH</name>
<keyword evidence="3" id="KW-1185">Reference proteome</keyword>
<proteinExistence type="predicted"/>
<dbReference type="AlphaFoldDB" id="A0A2H1EIM9"/>
<dbReference type="OrthoDB" id="37898at2157"/>
<evidence type="ECO:0000259" key="1">
    <source>
        <dbReference type="SMART" id="SM00746"/>
    </source>
</evidence>
<feature type="domain" description="TRASH" evidence="1">
    <location>
        <begin position="4"/>
        <end position="41"/>
    </location>
</feature>
<sequence length="48" mass="5649">MPVDPVCGIELDESLALVYEHEGKKYYFCCHGCKRIFTKKPNKWKKSK</sequence>
<dbReference type="SUPFAM" id="SSF47240">
    <property type="entry name" value="Ferritin-like"/>
    <property type="match status" value="1"/>
</dbReference>
<dbReference type="Pfam" id="PF04945">
    <property type="entry name" value="YHS"/>
    <property type="match status" value="1"/>
</dbReference>
<dbReference type="EMBL" id="FRFC01000005">
    <property type="protein sequence ID" value="SHO47289.1"/>
    <property type="molecule type" value="Genomic_DNA"/>
</dbReference>
<dbReference type="Gene3D" id="1.10.620.20">
    <property type="entry name" value="Ribonucleotide Reductase, subunit A"/>
    <property type="match status" value="1"/>
</dbReference>
<dbReference type="InterPro" id="IPR007029">
    <property type="entry name" value="YHS_dom"/>
</dbReference>
<dbReference type="GO" id="GO:0016491">
    <property type="term" value="F:oxidoreductase activity"/>
    <property type="evidence" value="ECO:0007669"/>
    <property type="project" value="InterPro"/>
</dbReference>
<accession>A0A2H1EIM9</accession>